<dbReference type="RefSeq" id="WP_093884675.1">
    <property type="nucleotide sequence ID" value="NZ_FOBS01000037.1"/>
</dbReference>
<dbReference type="EMBL" id="FOBS01000037">
    <property type="protein sequence ID" value="SEM70966.1"/>
    <property type="molecule type" value="Genomic_DNA"/>
</dbReference>
<organism evidence="3 4">
    <name type="scientific">Syntrophus gentianae</name>
    <dbReference type="NCBI Taxonomy" id="43775"/>
    <lineage>
        <taxon>Bacteria</taxon>
        <taxon>Pseudomonadati</taxon>
        <taxon>Thermodesulfobacteriota</taxon>
        <taxon>Syntrophia</taxon>
        <taxon>Syntrophales</taxon>
        <taxon>Syntrophaceae</taxon>
        <taxon>Syntrophus</taxon>
    </lineage>
</organism>
<dbReference type="InterPro" id="IPR010359">
    <property type="entry name" value="IrrE_HExxH"/>
</dbReference>
<feature type="compositionally biased region" description="Basic and acidic residues" evidence="1">
    <location>
        <begin position="360"/>
        <end position="371"/>
    </location>
</feature>
<keyword evidence="4" id="KW-1185">Reference proteome</keyword>
<evidence type="ECO:0000259" key="2">
    <source>
        <dbReference type="Pfam" id="PF06114"/>
    </source>
</evidence>
<dbReference type="AlphaFoldDB" id="A0A1H8AKE4"/>
<accession>A0A1H8AKE4</accession>
<name>A0A1H8AKE4_9BACT</name>
<gene>
    <name evidence="3" type="ORF">SAMN04489760_1378</name>
</gene>
<feature type="region of interest" description="Disordered" evidence="1">
    <location>
        <begin position="350"/>
        <end position="371"/>
    </location>
</feature>
<evidence type="ECO:0000313" key="4">
    <source>
        <dbReference type="Proteomes" id="UP000198744"/>
    </source>
</evidence>
<protein>
    <recommendedName>
        <fullName evidence="2">IrrE N-terminal-like domain-containing protein</fullName>
    </recommendedName>
</protein>
<dbReference type="STRING" id="43775.SAMN04489760_1378"/>
<dbReference type="Proteomes" id="UP000198744">
    <property type="component" value="Unassembled WGS sequence"/>
</dbReference>
<proteinExistence type="predicted"/>
<reference evidence="3 4" key="1">
    <citation type="submission" date="2016-10" db="EMBL/GenBank/DDBJ databases">
        <authorList>
            <person name="de Groot N.N."/>
        </authorList>
    </citation>
    <scope>NUCLEOTIDE SEQUENCE [LARGE SCALE GENOMIC DNA]</scope>
    <source>
        <strain evidence="3 4">DSM 8423</strain>
    </source>
</reference>
<dbReference type="OrthoDB" id="7605626at2"/>
<evidence type="ECO:0000256" key="1">
    <source>
        <dbReference type="SAM" id="MobiDB-lite"/>
    </source>
</evidence>
<evidence type="ECO:0000313" key="3">
    <source>
        <dbReference type="EMBL" id="SEM70966.1"/>
    </source>
</evidence>
<sequence>MKSNEPKRQPSLFEITVVPLIHDVLMRFQQPSANELIDICTKKLGSGIREEIKGAVLQLLNQGSLPNQLRQYLQNLLDDGSLDRAMAGEHDCQDRREIDTGIDQLVAKSIAYRKSDAFSEIITFMGRFRDYAPYNNMLVRVQNPSCGFYATAPDWESRFDRRIKEDARPMLILAPMHPVMLVYDVDQTEGKDLPVSYKDFAKFQGEWDDKSIEKLTENANRHKIRIDYKTLSSSNAGFATYASRDDKWKMRIAIHEELDAPSRFGVLCHELAHILLGHLGGDKDLWWPSRMNLDHHSMEIEAEATAFIVTRQLGLQGSSAVYVSSHLKNGESLPESVSLDNIAKVSGKIGQMSKGIMPEPKPKKNKGEQNK</sequence>
<feature type="domain" description="IrrE N-terminal-like" evidence="2">
    <location>
        <begin position="220"/>
        <end position="287"/>
    </location>
</feature>
<dbReference type="Pfam" id="PF06114">
    <property type="entry name" value="Peptidase_M78"/>
    <property type="match status" value="1"/>
</dbReference>